<dbReference type="NCBIfam" id="TIGR00974">
    <property type="entry name" value="3a0107s02c"/>
    <property type="match status" value="1"/>
</dbReference>
<dbReference type="InterPro" id="IPR000515">
    <property type="entry name" value="MetI-like"/>
</dbReference>
<dbReference type="InterPro" id="IPR005672">
    <property type="entry name" value="Phosphate_PstA"/>
</dbReference>
<dbReference type="InterPro" id="IPR035906">
    <property type="entry name" value="MetI-like_sf"/>
</dbReference>
<dbReference type="GO" id="GO:0035435">
    <property type="term" value="P:phosphate ion transmembrane transport"/>
    <property type="evidence" value="ECO:0007669"/>
    <property type="project" value="InterPro"/>
</dbReference>
<keyword evidence="11" id="KW-1185">Reference proteome</keyword>
<dbReference type="EMBL" id="CP001687">
    <property type="protein sequence ID" value="ACV11094.1"/>
    <property type="molecule type" value="Genomic_DNA"/>
</dbReference>
<feature type="transmembrane region" description="Helical" evidence="8">
    <location>
        <begin position="118"/>
        <end position="137"/>
    </location>
</feature>
<dbReference type="PANTHER" id="PTHR43470:SF3">
    <property type="entry name" value="PHOSPHATE TRANSPORT SYSTEM PERMEASE PROTEIN PSTA-RELATED"/>
    <property type="match status" value="1"/>
</dbReference>
<accession>C7NUT1</accession>
<feature type="transmembrane region" description="Helical" evidence="8">
    <location>
        <begin position="785"/>
        <end position="807"/>
    </location>
</feature>
<dbReference type="HOGENOM" id="CLU_018277_0_0_2"/>
<keyword evidence="3" id="KW-0813">Transport</keyword>
<keyword evidence="7 8" id="KW-0472">Membrane</keyword>
<evidence type="ECO:0000256" key="2">
    <source>
        <dbReference type="ARBA" id="ARBA00007069"/>
    </source>
</evidence>
<dbReference type="CDD" id="cd06261">
    <property type="entry name" value="TM_PBP2"/>
    <property type="match status" value="1"/>
</dbReference>
<feature type="transmembrane region" description="Helical" evidence="8">
    <location>
        <begin position="367"/>
        <end position="386"/>
    </location>
</feature>
<feature type="transmembrane region" description="Helical" evidence="8">
    <location>
        <begin position="647"/>
        <end position="665"/>
    </location>
</feature>
<feature type="transmembrane region" description="Helical" evidence="8">
    <location>
        <begin position="573"/>
        <end position="602"/>
    </location>
</feature>
<keyword evidence="4 8" id="KW-1003">Cell membrane</keyword>
<dbReference type="GO" id="GO:0005886">
    <property type="term" value="C:plasma membrane"/>
    <property type="evidence" value="ECO:0007669"/>
    <property type="project" value="UniProtKB-SubCell"/>
</dbReference>
<dbReference type="Pfam" id="PF00528">
    <property type="entry name" value="BPD_transp_1"/>
    <property type="match status" value="1"/>
</dbReference>
<dbReference type="Proteomes" id="UP000002071">
    <property type="component" value="Chromosome"/>
</dbReference>
<feature type="transmembrane region" description="Helical" evidence="8">
    <location>
        <begin position="183"/>
        <end position="204"/>
    </location>
</feature>
<feature type="transmembrane region" description="Helical" evidence="8">
    <location>
        <begin position="149"/>
        <end position="171"/>
    </location>
</feature>
<reference evidence="10 11" key="1">
    <citation type="journal article" date="2009" name="Stand. Genomic Sci.">
        <title>Complete genome sequence of Halorhabdus utahensis type strain (AX-2).</title>
        <authorList>
            <person name="Anderson I."/>
            <person name="Tindall B.J."/>
            <person name="Pomrenke H."/>
            <person name="Goker M."/>
            <person name="Lapidus A."/>
            <person name="Nolan M."/>
            <person name="Copeland A."/>
            <person name="Glavina Del Rio T."/>
            <person name="Chen F."/>
            <person name="Tice H."/>
            <person name="Cheng J.F."/>
            <person name="Lucas S."/>
            <person name="Chertkov O."/>
            <person name="Bruce D."/>
            <person name="Brettin T."/>
            <person name="Detter J.C."/>
            <person name="Han C."/>
            <person name="Goodwin L."/>
            <person name="Land M."/>
            <person name="Hauser L."/>
            <person name="Chang Y.J."/>
            <person name="Jeffries C.D."/>
            <person name="Pitluck S."/>
            <person name="Pati A."/>
            <person name="Mavromatis K."/>
            <person name="Ivanova N."/>
            <person name="Ovchinnikova G."/>
            <person name="Chen A."/>
            <person name="Palaniappan K."/>
            <person name="Chain P."/>
            <person name="Rohde M."/>
            <person name="Bristow J."/>
            <person name="Eisen J.A."/>
            <person name="Markowitz V."/>
            <person name="Hugenholtz P."/>
            <person name="Kyrpides N.C."/>
            <person name="Klenk H.P."/>
        </authorList>
    </citation>
    <scope>NUCLEOTIDE SEQUENCE [LARGE SCALE GENOMIC DNA]</scope>
    <source>
        <strain evidence="11">DSM 12940 / JCM 11049 / AX-2</strain>
    </source>
</reference>
<evidence type="ECO:0000256" key="3">
    <source>
        <dbReference type="ARBA" id="ARBA00022448"/>
    </source>
</evidence>
<evidence type="ECO:0000259" key="9">
    <source>
        <dbReference type="PROSITE" id="PS50928"/>
    </source>
</evidence>
<feature type="transmembrane region" description="Helical" evidence="8">
    <location>
        <begin position="20"/>
        <end position="42"/>
    </location>
</feature>
<keyword evidence="6 8" id="KW-1133">Transmembrane helix</keyword>
<sequence length="818" mass="83719">MSEAYDRTLVAEGSSPYERFAVGTVGVALAVLLSAVYALFASQPVDATVAGLALFRWFGVGLLALGLATLGLGVVSWREWVQTSPSRAGGLVTGLIFGSMWAVAAGLIAANTLGLGTLGWFAVAPIVGLAVVGFSVLTREDLATTVPVGLLLTVAGAAVVLGLLGPAWTWSPPDISATFPSSIVVPSLAFVLALVGGWTAGKAYSGFGTRGRQTGAYLLISLVVVAVLGVLVGLITFITSRGLGIVVENLSIGAATGLLLSGTLFPALVMRDAWTFDVDRGSVLGIVGAIVRAGILTVVGALGVLFAVVLATRQSVSAGGVTVSPSPRVGTGFAMLSVVLLFALARRQYDGIDVLHARDTVPETVRAGLLIGWLVLAGVGGFALVSDVADTVLAFVGTTLAGAVAVALVAYPVVLLLSRLRAGDAVRSATVAPTEELKLAVTGGLGYLALAVWFEVASGIVAVGSPRLGPLAGVVTVSVAAQLVGLCFGIYAAVIGVVHVRGEGDPETRDDSLAQTHLALVGLTGSLVALVGHAVLTFNELVFFDLLVISPFGALDWPFIMNPSQGLGIQPGVMPAIVGTVWLVAGAVVMAVPLALGAAVYLTEYAEGTVVTRIVEIATNGLWSTPSIVFGLFGLAFLIPRFGNSKSIFAGQLVLGFMLLPLVLITSREALKSVPDEYRDASAALGVSKWETIRSVVIPAAMPGVITGVILGIGRIAGETAPLLLVTGGANFPGSSPDVLGSFEVSTGLTPPFVSVQNPALLDAASALPYQLYAIITAGVGEDLLFGYGTALVLLAVVLSFYAVGIASRRYFRRKLNQ</sequence>
<feature type="transmembrane region" description="Helical" evidence="8">
    <location>
        <begin position="54"/>
        <end position="77"/>
    </location>
</feature>
<comment type="similarity">
    <text evidence="2 8">Belongs to the binding-protein-dependent transport system permease family. CysTW subfamily.</text>
</comment>
<evidence type="ECO:0000313" key="11">
    <source>
        <dbReference type="Proteomes" id="UP000002071"/>
    </source>
</evidence>
<dbReference type="SUPFAM" id="SSF161098">
    <property type="entry name" value="MetI-like"/>
    <property type="match status" value="1"/>
</dbReference>
<comment type="caution">
    <text evidence="8">Lacks conserved residue(s) required for the propagation of feature annotation.</text>
</comment>
<evidence type="ECO:0000256" key="5">
    <source>
        <dbReference type="ARBA" id="ARBA00022692"/>
    </source>
</evidence>
<evidence type="ECO:0000313" key="10">
    <source>
        <dbReference type="EMBL" id="ACV11094.1"/>
    </source>
</evidence>
<feature type="domain" description="ABC transmembrane type-1" evidence="9">
    <location>
        <begin position="577"/>
        <end position="803"/>
    </location>
</feature>
<dbReference type="STRING" id="519442.Huta_0911"/>
<feature type="transmembrane region" description="Helical" evidence="8">
    <location>
        <begin position="392"/>
        <end position="418"/>
    </location>
</feature>
<dbReference type="PANTHER" id="PTHR43470">
    <property type="entry name" value="PHOSPHATE TRANSPORT SYSTEM PERMEASE PROTEIN PSTA-RELATED"/>
    <property type="match status" value="1"/>
</dbReference>
<dbReference type="AlphaFoldDB" id="C7NUT1"/>
<protein>
    <recommendedName>
        <fullName evidence="8">Phosphate transport system permease protein PstA</fullName>
    </recommendedName>
</protein>
<evidence type="ECO:0000256" key="8">
    <source>
        <dbReference type="RuleBase" id="RU363043"/>
    </source>
</evidence>
<evidence type="ECO:0000256" key="1">
    <source>
        <dbReference type="ARBA" id="ARBA00004651"/>
    </source>
</evidence>
<feature type="transmembrane region" description="Helical" evidence="8">
    <location>
        <begin position="282"/>
        <end position="309"/>
    </location>
</feature>
<feature type="transmembrane region" description="Helical" evidence="8">
    <location>
        <begin position="89"/>
        <end position="112"/>
    </location>
</feature>
<feature type="transmembrane region" description="Helical" evidence="8">
    <location>
        <begin position="471"/>
        <end position="498"/>
    </location>
</feature>
<evidence type="ECO:0000256" key="6">
    <source>
        <dbReference type="ARBA" id="ARBA00022989"/>
    </source>
</evidence>
<evidence type="ECO:0000256" key="7">
    <source>
        <dbReference type="ARBA" id="ARBA00023136"/>
    </source>
</evidence>
<feature type="transmembrane region" description="Helical" evidence="8">
    <location>
        <begin position="329"/>
        <end position="346"/>
    </location>
</feature>
<feature type="transmembrane region" description="Helical" evidence="8">
    <location>
        <begin position="216"/>
        <end position="238"/>
    </location>
</feature>
<comment type="subcellular location">
    <subcellularLocation>
        <location evidence="1 8">Cell membrane</location>
        <topology evidence="1 8">Multi-pass membrane protein</topology>
    </subcellularLocation>
</comment>
<feature type="transmembrane region" description="Helical" evidence="8">
    <location>
        <begin position="250"/>
        <end position="270"/>
    </location>
</feature>
<dbReference type="GO" id="GO:0005315">
    <property type="term" value="F:phosphate transmembrane transporter activity"/>
    <property type="evidence" value="ECO:0007669"/>
    <property type="project" value="InterPro"/>
</dbReference>
<evidence type="ECO:0000256" key="4">
    <source>
        <dbReference type="ARBA" id="ARBA00022475"/>
    </source>
</evidence>
<keyword evidence="5 8" id="KW-0812">Transmembrane</keyword>
<gene>
    <name evidence="10" type="ordered locus">Huta_0911</name>
</gene>
<name>C7NUT1_HALUD</name>
<dbReference type="eggNOG" id="arCOG00168">
    <property type="taxonomic scope" value="Archaea"/>
</dbReference>
<feature type="transmembrane region" description="Helical" evidence="8">
    <location>
        <begin position="518"/>
        <end position="536"/>
    </location>
</feature>
<feature type="transmembrane region" description="Helical" evidence="8">
    <location>
        <begin position="439"/>
        <end position="465"/>
    </location>
</feature>
<dbReference type="PROSITE" id="PS50928">
    <property type="entry name" value="ABC_TM1"/>
    <property type="match status" value="1"/>
</dbReference>
<proteinExistence type="inferred from homology"/>
<dbReference type="Gene3D" id="1.10.3720.10">
    <property type="entry name" value="MetI-like"/>
    <property type="match status" value="1"/>
</dbReference>
<organism evidence="10 11">
    <name type="scientific">Halorhabdus utahensis (strain DSM 12940 / JCM 11049 / AX-2)</name>
    <dbReference type="NCBI Taxonomy" id="519442"/>
    <lineage>
        <taxon>Archaea</taxon>
        <taxon>Methanobacteriati</taxon>
        <taxon>Methanobacteriota</taxon>
        <taxon>Stenosarchaea group</taxon>
        <taxon>Halobacteria</taxon>
        <taxon>Halobacteriales</taxon>
        <taxon>Haloarculaceae</taxon>
        <taxon>Halorhabdus</taxon>
    </lineage>
</organism>
<dbReference type="KEGG" id="hut:Huta_0911"/>
<feature type="transmembrane region" description="Helical" evidence="8">
    <location>
        <begin position="622"/>
        <end position="640"/>
    </location>
</feature>